<organism evidence="2 3">
    <name type="scientific">Streptomyces scabiei</name>
    <dbReference type="NCBI Taxonomy" id="1930"/>
    <lineage>
        <taxon>Bacteria</taxon>
        <taxon>Bacillati</taxon>
        <taxon>Actinomycetota</taxon>
        <taxon>Actinomycetes</taxon>
        <taxon>Kitasatosporales</taxon>
        <taxon>Streptomycetaceae</taxon>
        <taxon>Streptomyces</taxon>
    </lineage>
</organism>
<reference evidence="3" key="1">
    <citation type="submission" date="2015-11" db="EMBL/GenBank/DDBJ databases">
        <authorList>
            <consortium name="Cross-ministerial Strategic Innovation Promotion Program (SIP) consortium"/>
            <person name="Tomihama T."/>
            <person name="Ikenaga M."/>
            <person name="Sakai M."/>
            <person name="Okubo T."/>
            <person name="Ikeda S."/>
        </authorList>
    </citation>
    <scope>NUCLEOTIDE SEQUENCE [LARGE SCALE GENOMIC DNA]</scope>
    <source>
        <strain evidence="3">S58</strain>
    </source>
</reference>
<evidence type="ECO:0000313" key="2">
    <source>
        <dbReference type="EMBL" id="GAQ62859.1"/>
    </source>
</evidence>
<proteinExistence type="predicted"/>
<dbReference type="EMBL" id="BCMM01000014">
    <property type="protein sequence ID" value="GAQ62859.1"/>
    <property type="molecule type" value="Genomic_DNA"/>
</dbReference>
<keyword evidence="1" id="KW-0472">Membrane</keyword>
<reference evidence="3" key="3">
    <citation type="submission" date="2016-02" db="EMBL/GenBank/DDBJ databases">
        <title>Draft genome of pathogenic Streptomyces sp. in Japan.</title>
        <authorList>
            <person name="Tomihama T."/>
            <person name="Ikenaga M."/>
            <person name="Sakai M."/>
            <person name="Okubo T."/>
            <person name="Ikeda S."/>
        </authorList>
    </citation>
    <scope>NUCLEOTIDE SEQUENCE [LARGE SCALE GENOMIC DNA]</scope>
    <source>
        <strain evidence="3">S58</strain>
    </source>
</reference>
<keyword evidence="1" id="KW-0812">Transmembrane</keyword>
<evidence type="ECO:0000313" key="3">
    <source>
        <dbReference type="Proteomes" id="UP000067448"/>
    </source>
</evidence>
<name>A0A100JNM4_STRSC</name>
<comment type="caution">
    <text evidence="2">The sequence shown here is derived from an EMBL/GenBank/DDBJ whole genome shotgun (WGS) entry which is preliminary data.</text>
</comment>
<keyword evidence="1" id="KW-1133">Transmembrane helix</keyword>
<accession>A0A100JNM4</accession>
<dbReference type="AlphaFoldDB" id="A0A100JNM4"/>
<protein>
    <submittedName>
        <fullName evidence="2">Uncharacterized protein</fullName>
    </submittedName>
</protein>
<reference evidence="2 3" key="2">
    <citation type="journal article" date="2016" name="Genome Announc.">
        <title>Draft Genome Sequences of Streptomyces scabiei S58, Streptomyces turgidiscabies T45, and Streptomyces acidiscabies a10, the Pathogens of Potato Common Scab, Isolated in Japan.</title>
        <authorList>
            <person name="Tomihama T."/>
            <person name="Nishi Y."/>
            <person name="Sakai M."/>
            <person name="Ikenaga M."/>
            <person name="Okubo T."/>
            <person name="Ikeda S."/>
        </authorList>
    </citation>
    <scope>NUCLEOTIDE SEQUENCE [LARGE SCALE GENOMIC DNA]</scope>
    <source>
        <strain evidence="2 3">S58</strain>
    </source>
</reference>
<dbReference type="OrthoDB" id="4276923at2"/>
<feature type="transmembrane region" description="Helical" evidence="1">
    <location>
        <begin position="39"/>
        <end position="58"/>
    </location>
</feature>
<dbReference type="Proteomes" id="UP000067448">
    <property type="component" value="Unassembled WGS sequence"/>
</dbReference>
<evidence type="ECO:0000256" key="1">
    <source>
        <dbReference type="SAM" id="Phobius"/>
    </source>
</evidence>
<dbReference type="GeneID" id="24309814"/>
<sequence length="65" mass="6820">MANSRDKAAAENKNLAFACALIPLGMAVATTQLTGGLEIFVMAGLGAVMLSCLVRIGANLRKERR</sequence>
<dbReference type="RefSeq" id="WP_013002404.1">
    <property type="nucleotide sequence ID" value="NZ_BCMM01000014.1"/>
</dbReference>
<gene>
    <name evidence="2" type="ORF">SsS58_03233</name>
</gene>